<organism evidence="2 3">
    <name type="scientific">Brevibacillus fulvus</name>
    <dbReference type="NCBI Taxonomy" id="1125967"/>
    <lineage>
        <taxon>Bacteria</taxon>
        <taxon>Bacillati</taxon>
        <taxon>Bacillota</taxon>
        <taxon>Bacilli</taxon>
        <taxon>Bacillales</taxon>
        <taxon>Paenibacillaceae</taxon>
        <taxon>Brevibacillus</taxon>
    </lineage>
</organism>
<gene>
    <name evidence="2" type="ORF">JOD01_003873</name>
</gene>
<dbReference type="Pfam" id="PF18892">
    <property type="entry name" value="DUF5651"/>
    <property type="match status" value="1"/>
</dbReference>
<reference evidence="2" key="1">
    <citation type="submission" date="2021-01" db="EMBL/GenBank/DDBJ databases">
        <title>Genomic Encyclopedia of Type Strains, Phase IV (KMG-IV): sequencing the most valuable type-strain genomes for metagenomic binning, comparative biology and taxonomic classification.</title>
        <authorList>
            <person name="Goeker M."/>
        </authorList>
    </citation>
    <scope>NUCLEOTIDE SEQUENCE</scope>
    <source>
        <strain evidence="2">DSM 25523</strain>
    </source>
</reference>
<name>A0A938Y2R4_9BACL</name>
<dbReference type="Proteomes" id="UP000717624">
    <property type="component" value="Unassembled WGS sequence"/>
</dbReference>
<dbReference type="InterPro" id="IPR043711">
    <property type="entry name" value="DUF5651"/>
</dbReference>
<proteinExistence type="predicted"/>
<dbReference type="EMBL" id="JAFBEB010000022">
    <property type="protein sequence ID" value="MBM7592211.1"/>
    <property type="molecule type" value="Genomic_DNA"/>
</dbReference>
<evidence type="ECO:0000259" key="1">
    <source>
        <dbReference type="Pfam" id="PF18892"/>
    </source>
</evidence>
<evidence type="ECO:0000313" key="3">
    <source>
        <dbReference type="Proteomes" id="UP000717624"/>
    </source>
</evidence>
<keyword evidence="3" id="KW-1185">Reference proteome</keyword>
<protein>
    <recommendedName>
        <fullName evidence="1">DUF5651 domain-containing protein</fullName>
    </recommendedName>
</protein>
<evidence type="ECO:0000313" key="2">
    <source>
        <dbReference type="EMBL" id="MBM7592211.1"/>
    </source>
</evidence>
<sequence>METLAEEDTFASFRGDLNRGKAFAKKALKQIVVAATPEDKTKYKNTATKYKLLIVPESSPKAEEVIVSKECLGDLASFAIGNQCVGCEREDWRKCELRVTLQDAGIPAANDCKKDCQYRQ</sequence>
<feature type="domain" description="DUF5651" evidence="1">
    <location>
        <begin position="72"/>
        <end position="119"/>
    </location>
</feature>
<accession>A0A938Y2R4</accession>
<dbReference type="AlphaFoldDB" id="A0A938Y2R4"/>
<comment type="caution">
    <text evidence="2">The sequence shown here is derived from an EMBL/GenBank/DDBJ whole genome shotgun (WGS) entry which is preliminary data.</text>
</comment>